<gene>
    <name evidence="1" type="ORF">USDA257_c15300</name>
</gene>
<evidence type="ECO:0000313" key="1">
    <source>
        <dbReference type="EMBL" id="AFL50120.1"/>
    </source>
</evidence>
<dbReference type="HOGENOM" id="CLU_3029990_0_0_5"/>
<protein>
    <submittedName>
        <fullName evidence="1">Uncharacterized protein</fullName>
    </submittedName>
</protein>
<dbReference type="PATRIC" id="fig|1185652.3.peg.1591"/>
<organism evidence="1 2">
    <name type="scientific">Sinorhizobium fredii (strain USDA 257)</name>
    <dbReference type="NCBI Taxonomy" id="1185652"/>
    <lineage>
        <taxon>Bacteria</taxon>
        <taxon>Pseudomonadati</taxon>
        <taxon>Pseudomonadota</taxon>
        <taxon>Alphaproteobacteria</taxon>
        <taxon>Hyphomicrobiales</taxon>
        <taxon>Rhizobiaceae</taxon>
        <taxon>Sinorhizobium/Ensifer group</taxon>
        <taxon>Sinorhizobium</taxon>
    </lineage>
</organism>
<dbReference type="EMBL" id="CP003563">
    <property type="protein sequence ID" value="AFL50120.1"/>
    <property type="molecule type" value="Genomic_DNA"/>
</dbReference>
<dbReference type="KEGG" id="sfd:USDA257_c15300"/>
<reference evidence="1 2" key="1">
    <citation type="journal article" date="2012" name="J. Bacteriol.">
        <title>Complete genome sequence of the broad-host-range strain Sinorhizobium fredii USDA257.</title>
        <authorList>
            <person name="Schuldes J."/>
            <person name="Rodriguez Orbegoso M."/>
            <person name="Schmeisser C."/>
            <person name="Krishnan H.B."/>
            <person name="Daniel R."/>
            <person name="Streit W.R."/>
        </authorList>
    </citation>
    <scope>NUCLEOTIDE SEQUENCE [LARGE SCALE GENOMIC DNA]</scope>
    <source>
        <strain evidence="1 2">USDA 257</strain>
    </source>
</reference>
<name>I3X2L4_SINF2</name>
<dbReference type="STRING" id="1185652.USDA257_c15300"/>
<accession>I3X2L4</accession>
<sequence>MFQGRSSVGAVRPRGDCFREREKRAADLEAATSDRIGDFLPMRCWHSASTGCQRR</sequence>
<proteinExistence type="predicted"/>
<evidence type="ECO:0000313" key="2">
    <source>
        <dbReference type="Proteomes" id="UP000006180"/>
    </source>
</evidence>
<dbReference type="AlphaFoldDB" id="I3X2L4"/>
<dbReference type="Proteomes" id="UP000006180">
    <property type="component" value="Chromosome"/>
</dbReference>